<organism evidence="1 2">
    <name type="scientific">Allochromatium palmeri</name>
    <dbReference type="NCBI Taxonomy" id="231048"/>
    <lineage>
        <taxon>Bacteria</taxon>
        <taxon>Pseudomonadati</taxon>
        <taxon>Pseudomonadota</taxon>
        <taxon>Gammaproteobacteria</taxon>
        <taxon>Chromatiales</taxon>
        <taxon>Chromatiaceae</taxon>
        <taxon>Allochromatium</taxon>
    </lineage>
</organism>
<dbReference type="AlphaFoldDB" id="A0A6N8E6Y2"/>
<dbReference type="Proteomes" id="UP000434044">
    <property type="component" value="Unassembled WGS sequence"/>
</dbReference>
<dbReference type="EMBL" id="WNKT01000002">
    <property type="protein sequence ID" value="MTW19875.1"/>
    <property type="molecule type" value="Genomic_DNA"/>
</dbReference>
<gene>
    <name evidence="1" type="ORF">GJ668_02070</name>
</gene>
<evidence type="ECO:0000313" key="2">
    <source>
        <dbReference type="Proteomes" id="UP000434044"/>
    </source>
</evidence>
<reference evidence="1 2" key="1">
    <citation type="submission" date="2019-11" db="EMBL/GenBank/DDBJ databases">
        <title>Whole-genome sequence of the anaerobic purple sulfur bacterium Allochromatium palmeri DSM 15591.</title>
        <authorList>
            <person name="Kyndt J.A."/>
            <person name="Meyer T.E."/>
        </authorList>
    </citation>
    <scope>NUCLEOTIDE SEQUENCE [LARGE SCALE GENOMIC DNA]</scope>
    <source>
        <strain evidence="1 2">DSM 15591</strain>
    </source>
</reference>
<name>A0A6N8E6Y2_9GAMM</name>
<comment type="caution">
    <text evidence="1">The sequence shown here is derived from an EMBL/GenBank/DDBJ whole genome shotgun (WGS) entry which is preliminary data.</text>
</comment>
<evidence type="ECO:0008006" key="3">
    <source>
        <dbReference type="Google" id="ProtNLM"/>
    </source>
</evidence>
<protein>
    <recommendedName>
        <fullName evidence="3">DUF4007 family protein</fullName>
    </recommendedName>
</protein>
<sequence>MIRYALGMGLISAEKTGDSWRLNLTPLGAIVQREDPFLSEQVTLWLLHLLLSRRYGHGTPAVGVADAWFTLFAEGWFRLGSRFTQADYLDFLRARHGEKRYLKSLSGLVPRMYAEDSSFAAIGALTLDDSADEPLLVRAAAPAERPFFPAYAAYLYLLWDERYGEDRQLAFAEFARDTHLTALLGWNETQVRRWLDWMADTGLVKIDRYTGNAVLLRLQETRAVVNALYSELI</sequence>
<evidence type="ECO:0000313" key="1">
    <source>
        <dbReference type="EMBL" id="MTW19875.1"/>
    </source>
</evidence>
<accession>A0A6N8E6Y2</accession>
<keyword evidence="2" id="KW-1185">Reference proteome</keyword>
<dbReference type="OrthoDB" id="5760934at2"/>
<proteinExistence type="predicted"/>